<name>A0ABT8VB79_9BACL</name>
<gene>
    <name evidence="1" type="ORF">Q3C12_14620</name>
</gene>
<sequence length="59" mass="6872">MFIRDRNYTPAARILFEVAQTGMPNGRMAAISALKQFRTEESKRLLKELEALLPEHYFT</sequence>
<dbReference type="EMBL" id="JAUMKJ010000016">
    <property type="protein sequence ID" value="MDO3678242.1"/>
    <property type="molecule type" value="Genomic_DNA"/>
</dbReference>
<reference evidence="1" key="1">
    <citation type="submission" date="2023-07" db="EMBL/GenBank/DDBJ databases">
        <authorList>
            <person name="Aktuganov G."/>
            <person name="Boyko T."/>
            <person name="Delegan Y."/>
            <person name="Galimzianova N."/>
            <person name="Gilvanova E."/>
            <person name="Korobov V."/>
            <person name="Kuzmina L."/>
            <person name="Melentiev A."/>
            <person name="Milman P."/>
            <person name="Ryabova A."/>
            <person name="Stupak E."/>
            <person name="Yasakov T."/>
            <person name="Zharikova N."/>
            <person name="Zhurenko E."/>
        </authorList>
    </citation>
    <scope>NUCLEOTIDE SEQUENCE</scope>
    <source>
        <strain evidence="1">IB-739</strain>
    </source>
</reference>
<dbReference type="Proteomes" id="UP001168883">
    <property type="component" value="Unassembled WGS sequence"/>
</dbReference>
<keyword evidence="2" id="KW-1185">Reference proteome</keyword>
<evidence type="ECO:0000313" key="2">
    <source>
        <dbReference type="Proteomes" id="UP001168883"/>
    </source>
</evidence>
<dbReference type="RefSeq" id="WP_127486579.1">
    <property type="nucleotide sequence ID" value="NZ_JAUMKJ010000016.1"/>
</dbReference>
<proteinExistence type="predicted"/>
<evidence type="ECO:0000313" key="1">
    <source>
        <dbReference type="EMBL" id="MDO3678242.1"/>
    </source>
</evidence>
<accession>A0ABT8VB79</accession>
<protein>
    <submittedName>
        <fullName evidence="1">Uncharacterized protein</fullName>
    </submittedName>
</protein>
<comment type="caution">
    <text evidence="1">The sequence shown here is derived from an EMBL/GenBank/DDBJ whole genome shotgun (WGS) entry which is preliminary data.</text>
</comment>
<organism evidence="1 2">
    <name type="scientific">Paenibacillus ehimensis</name>
    <dbReference type="NCBI Taxonomy" id="79264"/>
    <lineage>
        <taxon>Bacteria</taxon>
        <taxon>Bacillati</taxon>
        <taxon>Bacillota</taxon>
        <taxon>Bacilli</taxon>
        <taxon>Bacillales</taxon>
        <taxon>Paenibacillaceae</taxon>
        <taxon>Paenibacillus</taxon>
    </lineage>
</organism>